<dbReference type="GO" id="GO:0005198">
    <property type="term" value="F:structural molecule activity"/>
    <property type="evidence" value="ECO:0007669"/>
    <property type="project" value="TreeGrafter"/>
</dbReference>
<dbReference type="GO" id="GO:0043328">
    <property type="term" value="P:protein transport to vacuole involved in ubiquitin-dependent protein catabolic process via the multivesicular body sorting pathway"/>
    <property type="evidence" value="ECO:0007669"/>
    <property type="project" value="TreeGrafter"/>
</dbReference>
<dbReference type="InterPro" id="IPR036388">
    <property type="entry name" value="WH-like_DNA-bd_sf"/>
</dbReference>
<evidence type="ECO:0000256" key="3">
    <source>
        <dbReference type="ARBA" id="ARBA00022927"/>
    </source>
</evidence>
<keyword evidence="5" id="KW-1185">Reference proteome</keyword>
<accession>A0A1R2BZL8</accession>
<dbReference type="InterPro" id="IPR008570">
    <property type="entry name" value="ESCRT-II_cplx_Vps25-sub"/>
</dbReference>
<dbReference type="InterPro" id="IPR014041">
    <property type="entry name" value="ESCRT-II_cplx_Vps25-sub_N"/>
</dbReference>
<dbReference type="InterPro" id="IPR036390">
    <property type="entry name" value="WH_DNA-bd_sf"/>
</dbReference>
<proteinExistence type="inferred from homology"/>
<dbReference type="Pfam" id="PF05871">
    <property type="entry name" value="ESCRT-II"/>
    <property type="match status" value="1"/>
</dbReference>
<keyword evidence="3" id="KW-0653">Protein transport</keyword>
<organism evidence="4 5">
    <name type="scientific">Stentor coeruleus</name>
    <dbReference type="NCBI Taxonomy" id="5963"/>
    <lineage>
        <taxon>Eukaryota</taxon>
        <taxon>Sar</taxon>
        <taxon>Alveolata</taxon>
        <taxon>Ciliophora</taxon>
        <taxon>Postciliodesmatophora</taxon>
        <taxon>Heterotrichea</taxon>
        <taxon>Heterotrichida</taxon>
        <taxon>Stentoridae</taxon>
        <taxon>Stentor</taxon>
    </lineage>
</organism>
<comment type="caution">
    <text evidence="4">The sequence shown here is derived from an EMBL/GenBank/DDBJ whole genome shotgun (WGS) entry which is preliminary data.</text>
</comment>
<keyword evidence="2" id="KW-0813">Transport</keyword>
<dbReference type="Proteomes" id="UP000187209">
    <property type="component" value="Unassembled WGS sequence"/>
</dbReference>
<dbReference type="GO" id="GO:0042803">
    <property type="term" value="F:protein homodimerization activity"/>
    <property type="evidence" value="ECO:0007669"/>
    <property type="project" value="TreeGrafter"/>
</dbReference>
<dbReference type="OrthoDB" id="283612at2759"/>
<dbReference type="GO" id="GO:0000814">
    <property type="term" value="C:ESCRT II complex"/>
    <property type="evidence" value="ECO:0007669"/>
    <property type="project" value="InterPro"/>
</dbReference>
<dbReference type="PANTHER" id="PTHR13149">
    <property type="entry name" value="VACUOLAR PROTEIN SORTING-ASSOCIATED PROTEIN VPS25"/>
    <property type="match status" value="1"/>
</dbReference>
<dbReference type="Gene3D" id="1.10.10.10">
    <property type="entry name" value="Winged helix-like DNA-binding domain superfamily/Winged helix DNA-binding domain"/>
    <property type="match status" value="1"/>
</dbReference>
<gene>
    <name evidence="4" type="ORF">SteCoe_17153</name>
</gene>
<dbReference type="PANTHER" id="PTHR13149:SF0">
    <property type="entry name" value="VACUOLAR PROTEIN-SORTING-ASSOCIATED PROTEIN 25"/>
    <property type="match status" value="1"/>
</dbReference>
<evidence type="ECO:0008006" key="6">
    <source>
        <dbReference type="Google" id="ProtNLM"/>
    </source>
</evidence>
<dbReference type="AlphaFoldDB" id="A0A1R2BZL8"/>
<sequence length="169" mass="19614">MDVPLAKFLTWPPFYTLQPNLDTQNQQLALWSQVILDYAKNNKIYIATMESFDGITRNNELNRFLSEELKDILFKYMKKQKFIIAEGLSMLVFWQKPETWAEMIYRWASNSGRIGTVETVEGLVSGDETTSEEFYGMPVNYAIEVLKTLQKSKKAEMFAVGDSYAVKFF</sequence>
<comment type="similarity">
    <text evidence="1">Belongs to the VPS25 family.</text>
</comment>
<evidence type="ECO:0000313" key="4">
    <source>
        <dbReference type="EMBL" id="OMJ82199.1"/>
    </source>
</evidence>
<evidence type="ECO:0000256" key="2">
    <source>
        <dbReference type="ARBA" id="ARBA00022448"/>
    </source>
</evidence>
<reference evidence="4 5" key="1">
    <citation type="submission" date="2016-11" db="EMBL/GenBank/DDBJ databases">
        <title>The macronuclear genome of Stentor coeruleus: a giant cell with tiny introns.</title>
        <authorList>
            <person name="Slabodnick M."/>
            <person name="Ruby J.G."/>
            <person name="Reiff S.B."/>
            <person name="Swart E.C."/>
            <person name="Gosai S."/>
            <person name="Prabakaran S."/>
            <person name="Witkowska E."/>
            <person name="Larue G.E."/>
            <person name="Fisher S."/>
            <person name="Freeman R.M."/>
            <person name="Gunawardena J."/>
            <person name="Chu W."/>
            <person name="Stover N.A."/>
            <person name="Gregory B.D."/>
            <person name="Nowacki M."/>
            <person name="Derisi J."/>
            <person name="Roy S.W."/>
            <person name="Marshall W.F."/>
            <person name="Sood P."/>
        </authorList>
    </citation>
    <scope>NUCLEOTIDE SEQUENCE [LARGE SCALE GENOMIC DNA]</scope>
    <source>
        <strain evidence="4">WM001</strain>
    </source>
</reference>
<name>A0A1R2BZL8_9CILI</name>
<dbReference type="Gene3D" id="1.10.10.570">
    <property type="entry name" value="Winged helix' DNA-binding domain. Chain C. Domain 1"/>
    <property type="match status" value="1"/>
</dbReference>
<evidence type="ECO:0000313" key="5">
    <source>
        <dbReference type="Proteomes" id="UP000187209"/>
    </source>
</evidence>
<evidence type="ECO:0000256" key="1">
    <source>
        <dbReference type="ARBA" id="ARBA00009674"/>
    </source>
</evidence>
<protein>
    <recommendedName>
        <fullName evidence="6">Vacuolar protein-sorting-associated protein 25</fullName>
    </recommendedName>
</protein>
<dbReference type="EMBL" id="MPUH01000349">
    <property type="protein sequence ID" value="OMJ82199.1"/>
    <property type="molecule type" value="Genomic_DNA"/>
</dbReference>
<dbReference type="SUPFAM" id="SSF46785">
    <property type="entry name" value="Winged helix' DNA-binding domain"/>
    <property type="match status" value="2"/>
</dbReference>